<sequence>MVSLASEIDPRDRQNSQFTVDWTLVACAFSAFAFVAVTAAAIYSERLDPYINSRTQLILQYVTFAMAALSPVMMCWRRAIADGQLPAKNGAEPKYEHVSGWSAILLLSVMALIAWLVWWAAGSDDANRRIHAEWGTWIVIGLTIAFVSVAAAPLFPRAARLLGLEKGLTRVSSVLNAPIEFVGGMLSALDGILVFAVSNSVGTNRDNFFLRYVILLAAISACAALGYYWPAPWAFVPIVWGFVIAFSVSRRWAWIEGDRELAMLNPTLSQQHIRVGFAQNLRDEALIVFLSMFLLVPLALRQGQLWAEANEVALFTLSKDADVHSLAMWISFYGTELAKAVPFVDWAEVYHVEGEAPVEAVEPFALHAVFATRVLIDLVFLAALLQAITSASRDAQQRDLFYRKRAIKRLDPFVEPEALRGLVRRGPTGDWERNGEKFDDFPHYDANRLVELSVSADTRICRAADFLLERDGVGNDPHHRLSGSAADKETKPDDVREILNEIENGGVARNIYQLALARRRLLAKRSMAEVRARIVKMIALDQQHSIERTERLIEAMVGEYRESYANARRIALDALEPETGRNLRVRTAIRQAAAHDGAQAIRKRAAEILAQNPETPD</sequence>
<name>A0A1B1AE55_9PROT</name>
<organism evidence="2 3">
    <name type="scientific">Candidatus Viadribacter manganicus</name>
    <dbReference type="NCBI Taxonomy" id="1759059"/>
    <lineage>
        <taxon>Bacteria</taxon>
        <taxon>Pseudomonadati</taxon>
        <taxon>Pseudomonadota</taxon>
        <taxon>Alphaproteobacteria</taxon>
        <taxon>Hyphomonadales</taxon>
        <taxon>Hyphomonadaceae</taxon>
        <taxon>Candidatus Viadribacter</taxon>
    </lineage>
</organism>
<protein>
    <submittedName>
        <fullName evidence="2">Uncharacterized protein</fullName>
    </submittedName>
</protein>
<keyword evidence="1" id="KW-0472">Membrane</keyword>
<feature type="transmembrane region" description="Helical" evidence="1">
    <location>
        <begin position="235"/>
        <end position="253"/>
    </location>
</feature>
<dbReference type="KEGG" id="cbot:ATE48_02300"/>
<dbReference type="Proteomes" id="UP000092498">
    <property type="component" value="Chromosome"/>
</dbReference>
<evidence type="ECO:0000313" key="3">
    <source>
        <dbReference type="Proteomes" id="UP000092498"/>
    </source>
</evidence>
<accession>A0A1B1AE55</accession>
<reference evidence="2 3" key="1">
    <citation type="submission" date="2015-11" db="EMBL/GenBank/DDBJ databases">
        <title>Whole-Genome Sequence of Candidatus Oderbacter manganicum from the National Park Lower Oder Valley, Germany.</title>
        <authorList>
            <person name="Braun B."/>
            <person name="Liere K."/>
            <person name="Szewzyk U."/>
        </authorList>
    </citation>
    <scope>NUCLEOTIDE SEQUENCE [LARGE SCALE GENOMIC DNA]</scope>
    <source>
        <strain evidence="2 3">OTSz_A_272</strain>
    </source>
</reference>
<dbReference type="AlphaFoldDB" id="A0A1B1AE55"/>
<evidence type="ECO:0000256" key="1">
    <source>
        <dbReference type="SAM" id="Phobius"/>
    </source>
</evidence>
<feature type="transmembrane region" description="Helical" evidence="1">
    <location>
        <begin position="57"/>
        <end position="80"/>
    </location>
</feature>
<feature type="transmembrane region" description="Helical" evidence="1">
    <location>
        <begin position="175"/>
        <end position="197"/>
    </location>
</feature>
<keyword evidence="1" id="KW-0812">Transmembrane</keyword>
<feature type="transmembrane region" description="Helical" evidence="1">
    <location>
        <begin position="209"/>
        <end position="229"/>
    </location>
</feature>
<dbReference type="InParanoid" id="A0A1B1AE55"/>
<evidence type="ECO:0000313" key="2">
    <source>
        <dbReference type="EMBL" id="ANP44837.1"/>
    </source>
</evidence>
<keyword evidence="1" id="KW-1133">Transmembrane helix</keyword>
<dbReference type="OrthoDB" id="7632596at2"/>
<keyword evidence="3" id="KW-1185">Reference proteome</keyword>
<gene>
    <name evidence="2" type="ORF">ATE48_02300</name>
</gene>
<feature type="transmembrane region" description="Helical" evidence="1">
    <location>
        <begin position="100"/>
        <end position="122"/>
    </location>
</feature>
<feature type="transmembrane region" description="Helical" evidence="1">
    <location>
        <begin position="134"/>
        <end position="155"/>
    </location>
</feature>
<feature type="transmembrane region" description="Helical" evidence="1">
    <location>
        <begin position="22"/>
        <end position="45"/>
    </location>
</feature>
<dbReference type="RefSeq" id="WP_066767428.1">
    <property type="nucleotide sequence ID" value="NZ_CP013244.1"/>
</dbReference>
<proteinExistence type="predicted"/>
<dbReference type="EMBL" id="CP013244">
    <property type="protein sequence ID" value="ANP44837.1"/>
    <property type="molecule type" value="Genomic_DNA"/>
</dbReference>